<keyword evidence="1" id="KW-1133">Transmembrane helix</keyword>
<comment type="caution">
    <text evidence="2">The sequence shown here is derived from an EMBL/GenBank/DDBJ whole genome shotgun (WGS) entry which is preliminary data.</text>
</comment>
<gene>
    <name evidence="2" type="ORF">VNO77_15537</name>
</gene>
<evidence type="ECO:0000313" key="2">
    <source>
        <dbReference type="EMBL" id="KAK7345102.1"/>
    </source>
</evidence>
<keyword evidence="3" id="KW-1185">Reference proteome</keyword>
<keyword evidence="1" id="KW-0812">Transmembrane</keyword>
<feature type="transmembrane region" description="Helical" evidence="1">
    <location>
        <begin position="44"/>
        <end position="65"/>
    </location>
</feature>
<reference evidence="2 3" key="1">
    <citation type="submission" date="2024-01" db="EMBL/GenBank/DDBJ databases">
        <title>The genomes of 5 underutilized Papilionoideae crops provide insights into root nodulation and disease resistanc.</title>
        <authorList>
            <person name="Jiang F."/>
        </authorList>
    </citation>
    <scope>NUCLEOTIDE SEQUENCE [LARGE SCALE GENOMIC DNA]</scope>
    <source>
        <strain evidence="2">LVBAO_FW01</strain>
        <tissue evidence="2">Leaves</tissue>
    </source>
</reference>
<dbReference type="EMBL" id="JAYMYQ010000003">
    <property type="protein sequence ID" value="KAK7345102.1"/>
    <property type="molecule type" value="Genomic_DNA"/>
</dbReference>
<protein>
    <submittedName>
        <fullName evidence="2">Uncharacterized protein</fullName>
    </submittedName>
</protein>
<organism evidence="2 3">
    <name type="scientific">Canavalia gladiata</name>
    <name type="common">Sword bean</name>
    <name type="synonym">Dolichos gladiatus</name>
    <dbReference type="NCBI Taxonomy" id="3824"/>
    <lineage>
        <taxon>Eukaryota</taxon>
        <taxon>Viridiplantae</taxon>
        <taxon>Streptophyta</taxon>
        <taxon>Embryophyta</taxon>
        <taxon>Tracheophyta</taxon>
        <taxon>Spermatophyta</taxon>
        <taxon>Magnoliopsida</taxon>
        <taxon>eudicotyledons</taxon>
        <taxon>Gunneridae</taxon>
        <taxon>Pentapetalae</taxon>
        <taxon>rosids</taxon>
        <taxon>fabids</taxon>
        <taxon>Fabales</taxon>
        <taxon>Fabaceae</taxon>
        <taxon>Papilionoideae</taxon>
        <taxon>50 kb inversion clade</taxon>
        <taxon>NPAAA clade</taxon>
        <taxon>indigoferoid/millettioid clade</taxon>
        <taxon>Phaseoleae</taxon>
        <taxon>Canavalia</taxon>
    </lineage>
</organism>
<accession>A0AAN9LZM9</accession>
<name>A0AAN9LZM9_CANGL</name>
<keyword evidence="1" id="KW-0472">Membrane</keyword>
<proteinExistence type="predicted"/>
<evidence type="ECO:0000313" key="3">
    <source>
        <dbReference type="Proteomes" id="UP001367508"/>
    </source>
</evidence>
<dbReference type="Proteomes" id="UP001367508">
    <property type="component" value="Unassembled WGS sequence"/>
</dbReference>
<dbReference type="AlphaFoldDB" id="A0AAN9LZM9"/>
<sequence>MNGVYSCKSEHTYGSFQSFAHAIYIWTWLWELHVPGKVRRNEDASMLVAVQVWIALFGFYIKCCFKEGRYKYMGLEFAANDIYCFVCCSKFCYDDTQTEMHGGQTLES</sequence>
<evidence type="ECO:0000256" key="1">
    <source>
        <dbReference type="SAM" id="Phobius"/>
    </source>
</evidence>